<evidence type="ECO:0000313" key="12">
    <source>
        <dbReference type="Proteomes" id="UP001085076"/>
    </source>
</evidence>
<dbReference type="InterPro" id="IPR027417">
    <property type="entry name" value="P-loop_NTPase"/>
</dbReference>
<dbReference type="Pfam" id="PF18052">
    <property type="entry name" value="Rx_N"/>
    <property type="match status" value="1"/>
</dbReference>
<dbReference type="Pfam" id="PF23559">
    <property type="entry name" value="WHD_DRP"/>
    <property type="match status" value="1"/>
</dbReference>
<dbReference type="GO" id="GO:0051707">
    <property type="term" value="P:response to other organism"/>
    <property type="evidence" value="ECO:0007669"/>
    <property type="project" value="UniProtKB-ARBA"/>
</dbReference>
<keyword evidence="5" id="KW-0611">Plant defense</keyword>
<sequence length="1086" mass="123868">MDPLLSIFVRAFIEVLIEKLLPLVLEELKNQDLDLENEVDELLRFLLSIKAMVEGIELERRQEEIPGATKTWLHLVEKVVYDANDLLDEIAYEIQRVNHVHFSGLRQQLSILSIRRENFKRKASNSLRGIMTKRDGITGDSQTHLNSLRRAGLRNEYWDWGENSLQTDCFLPERVFGRSDDLKAILNLMSVEHSSTDLNRPKFDVISIHGMAGVGKTTLAKMVFNDERVPANRFHVKKWVHTPRNSDVRKLFYSMMESLTGNTCQPLVLNTIQEQLRNLLREKKYLFVLDDMSIDQNNQNYWESLKGLLSVGAYGSKVLVTTRCRSIAPLTWDVVCYQLNTLPHADCRELYKASSVGVHPADPRLKDRIVEKCRGLPMAVKSFSSSLSVKAEGHDQWDNINSLEDKASKHIHREISKTIPTHTRRCFAYCSTFPPGFHLKKEMLIQLWMAQDIVSSEKAGCDAFDYIFNWSLFDYLQDFDYRKTQQTYVMHHWIHSTALLMADGECCAVDQGNNIRNLSSRTRHVSLVGNPNNMMSTVDLSSVYVAKGLYSLLLISYQHMNKVPDDLVMKLPWLRSLDLSNTNIEELPESIGRLKHLRYLALRNTRIKKLPDSVGELYFLQTLGLANCYELTKLPSSLKNLDKLIYLDLQLDDDSQPGALRFMPRGMSKLKGLRTLSRFVASRQRKKHCRVSELETLSDLHGDLCISNLDCVGDPHEAQLANLKNKSFLKVLELQWSTTTLGPRNRAGVEASVLEQLRPHPNLKELRIKGYAGDSFPAWMASPSTFSNIVTVKLIDCKTCAQLPPLGHLPALQHLIIKGMDSVQTIDCSFCRQGETGRFPSLTKMHLENMPNLEEWISQDDTCNLPRLRELIIRKCNNLKQISHSLQSLTKLEILQCSELRGLRRFPSLRSLDVRESGPWIWRSLNCLSSLTSMTLTHLPILVAPIVAMQPLITVRRFEFVSCGTPEYLPDNWLPNGLTHLLIKHCPNLRALPRGLHNHQTLVDLKVQDCEKLESLGGGMRYLVSLQSIHLSDCPLLSCLSRNGLPAGLQLLSVDRCPKLIHWIQDNWSWVAQVPSVLKNGDQIRG</sequence>
<dbReference type="PANTHER" id="PTHR36766">
    <property type="entry name" value="PLANT BROAD-SPECTRUM MILDEW RESISTANCE PROTEIN RPW8"/>
    <property type="match status" value="1"/>
</dbReference>
<dbReference type="InterPro" id="IPR025875">
    <property type="entry name" value="Leu-rich_rpt_4"/>
</dbReference>
<evidence type="ECO:0000256" key="6">
    <source>
        <dbReference type="ARBA" id="ARBA00022840"/>
    </source>
</evidence>
<dbReference type="SUPFAM" id="SSF52058">
    <property type="entry name" value="L domain-like"/>
    <property type="match status" value="2"/>
</dbReference>
<dbReference type="Gene3D" id="1.20.5.4130">
    <property type="match status" value="1"/>
</dbReference>
<feature type="domain" description="Disease resistance N-terminal" evidence="8">
    <location>
        <begin position="12"/>
        <end position="98"/>
    </location>
</feature>
<dbReference type="EMBL" id="JAGGNH010000003">
    <property type="protein sequence ID" value="KAJ0978911.1"/>
    <property type="molecule type" value="Genomic_DNA"/>
</dbReference>
<accession>A0A9D5CSE5</accession>
<evidence type="ECO:0000259" key="9">
    <source>
        <dbReference type="Pfam" id="PF23559"/>
    </source>
</evidence>
<dbReference type="GO" id="GO:0006952">
    <property type="term" value="P:defense response"/>
    <property type="evidence" value="ECO:0007669"/>
    <property type="project" value="UniProtKB-KW"/>
</dbReference>
<dbReference type="Pfam" id="PF25019">
    <property type="entry name" value="LRR_R13L1-DRL21"/>
    <property type="match status" value="1"/>
</dbReference>
<keyword evidence="6" id="KW-0067">ATP-binding</keyword>
<dbReference type="Pfam" id="PF00931">
    <property type="entry name" value="NB-ARC"/>
    <property type="match status" value="1"/>
</dbReference>
<organism evidence="11 12">
    <name type="scientific">Dioscorea zingiberensis</name>
    <dbReference type="NCBI Taxonomy" id="325984"/>
    <lineage>
        <taxon>Eukaryota</taxon>
        <taxon>Viridiplantae</taxon>
        <taxon>Streptophyta</taxon>
        <taxon>Embryophyta</taxon>
        <taxon>Tracheophyta</taxon>
        <taxon>Spermatophyta</taxon>
        <taxon>Magnoliopsida</taxon>
        <taxon>Liliopsida</taxon>
        <taxon>Dioscoreales</taxon>
        <taxon>Dioscoreaceae</taxon>
        <taxon>Dioscorea</taxon>
    </lineage>
</organism>
<dbReference type="SUPFAM" id="SSF52540">
    <property type="entry name" value="P-loop containing nucleoside triphosphate hydrolases"/>
    <property type="match status" value="1"/>
</dbReference>
<evidence type="ECO:0000256" key="1">
    <source>
        <dbReference type="ARBA" id="ARBA00008894"/>
    </source>
</evidence>
<evidence type="ECO:0000256" key="3">
    <source>
        <dbReference type="ARBA" id="ARBA00022737"/>
    </source>
</evidence>
<dbReference type="Pfam" id="PF12799">
    <property type="entry name" value="LRR_4"/>
    <property type="match status" value="1"/>
</dbReference>
<evidence type="ECO:0000256" key="4">
    <source>
        <dbReference type="ARBA" id="ARBA00022741"/>
    </source>
</evidence>
<dbReference type="InterPro" id="IPR032675">
    <property type="entry name" value="LRR_dom_sf"/>
</dbReference>
<comment type="similarity">
    <text evidence="1">Belongs to the disease resistance NB-LRR family.</text>
</comment>
<dbReference type="Gene3D" id="3.80.10.10">
    <property type="entry name" value="Ribonuclease Inhibitor"/>
    <property type="match status" value="2"/>
</dbReference>
<evidence type="ECO:0000259" key="8">
    <source>
        <dbReference type="Pfam" id="PF18052"/>
    </source>
</evidence>
<dbReference type="InterPro" id="IPR042197">
    <property type="entry name" value="Apaf_helical"/>
</dbReference>
<gene>
    <name evidence="11" type="ORF">J5N97_014385</name>
</gene>
<evidence type="ECO:0000256" key="5">
    <source>
        <dbReference type="ARBA" id="ARBA00022821"/>
    </source>
</evidence>
<dbReference type="Gene3D" id="1.10.10.10">
    <property type="entry name" value="Winged helix-like DNA-binding domain superfamily/Winged helix DNA-binding domain"/>
    <property type="match status" value="1"/>
</dbReference>
<dbReference type="Gene3D" id="3.40.50.300">
    <property type="entry name" value="P-loop containing nucleotide triphosphate hydrolases"/>
    <property type="match status" value="1"/>
</dbReference>
<dbReference type="AlphaFoldDB" id="A0A9D5CSE5"/>
<feature type="domain" description="R13L1/DRL21-like LRR repeat region" evidence="10">
    <location>
        <begin position="692"/>
        <end position="820"/>
    </location>
</feature>
<keyword evidence="2" id="KW-0433">Leucine-rich repeat</keyword>
<evidence type="ECO:0000313" key="11">
    <source>
        <dbReference type="EMBL" id="KAJ0978911.1"/>
    </source>
</evidence>
<feature type="domain" description="Disease resistance protein winged helix" evidence="9">
    <location>
        <begin position="433"/>
        <end position="495"/>
    </location>
</feature>
<reference evidence="11" key="2">
    <citation type="journal article" date="2022" name="Hortic Res">
        <title>The genome of Dioscorea zingiberensis sheds light on the biosynthesis, origin and evolution of the medicinally important diosgenin saponins.</title>
        <authorList>
            <person name="Li Y."/>
            <person name="Tan C."/>
            <person name="Li Z."/>
            <person name="Guo J."/>
            <person name="Li S."/>
            <person name="Chen X."/>
            <person name="Wang C."/>
            <person name="Dai X."/>
            <person name="Yang H."/>
            <person name="Song W."/>
            <person name="Hou L."/>
            <person name="Xu J."/>
            <person name="Tong Z."/>
            <person name="Xu A."/>
            <person name="Yuan X."/>
            <person name="Wang W."/>
            <person name="Yang Q."/>
            <person name="Chen L."/>
            <person name="Sun Z."/>
            <person name="Wang K."/>
            <person name="Pan B."/>
            <person name="Chen J."/>
            <person name="Bao Y."/>
            <person name="Liu F."/>
            <person name="Qi X."/>
            <person name="Gang D.R."/>
            <person name="Wen J."/>
            <person name="Li J."/>
        </authorList>
    </citation>
    <scope>NUCLEOTIDE SEQUENCE</scope>
    <source>
        <strain evidence="11">Dzin_1.0</strain>
    </source>
</reference>
<dbReference type="PRINTS" id="PR00364">
    <property type="entry name" value="DISEASERSIST"/>
</dbReference>
<keyword evidence="4" id="KW-0547">Nucleotide-binding</keyword>
<comment type="caution">
    <text evidence="11">The sequence shown here is derived from an EMBL/GenBank/DDBJ whole genome shotgun (WGS) entry which is preliminary data.</text>
</comment>
<feature type="domain" description="NB-ARC" evidence="7">
    <location>
        <begin position="198"/>
        <end position="352"/>
    </location>
</feature>
<dbReference type="OrthoDB" id="778770at2759"/>
<dbReference type="GO" id="GO:0043531">
    <property type="term" value="F:ADP binding"/>
    <property type="evidence" value="ECO:0007669"/>
    <property type="project" value="InterPro"/>
</dbReference>
<dbReference type="InterPro" id="IPR036388">
    <property type="entry name" value="WH-like_DNA-bd_sf"/>
</dbReference>
<name>A0A9D5CSE5_9LILI</name>
<dbReference type="InterPro" id="IPR041118">
    <property type="entry name" value="Rx_N"/>
</dbReference>
<dbReference type="InterPro" id="IPR002182">
    <property type="entry name" value="NB-ARC"/>
</dbReference>
<evidence type="ECO:0000259" key="10">
    <source>
        <dbReference type="Pfam" id="PF25019"/>
    </source>
</evidence>
<reference evidence="11" key="1">
    <citation type="submission" date="2021-03" db="EMBL/GenBank/DDBJ databases">
        <authorList>
            <person name="Li Z."/>
            <person name="Yang C."/>
        </authorList>
    </citation>
    <scope>NUCLEOTIDE SEQUENCE</scope>
    <source>
        <strain evidence="11">Dzin_1.0</strain>
        <tissue evidence="11">Leaf</tissue>
    </source>
</reference>
<proteinExistence type="inferred from homology"/>
<dbReference type="Proteomes" id="UP001085076">
    <property type="component" value="Miscellaneous, Linkage group lg03"/>
</dbReference>
<dbReference type="InterPro" id="IPR056789">
    <property type="entry name" value="LRR_R13L1-DRL21"/>
</dbReference>
<evidence type="ECO:0000259" key="7">
    <source>
        <dbReference type="Pfam" id="PF00931"/>
    </source>
</evidence>
<evidence type="ECO:0000256" key="2">
    <source>
        <dbReference type="ARBA" id="ARBA00022614"/>
    </source>
</evidence>
<protein>
    <submittedName>
        <fullName evidence="11">Uncharacterized protein</fullName>
    </submittedName>
</protein>
<dbReference type="GO" id="GO:0005524">
    <property type="term" value="F:ATP binding"/>
    <property type="evidence" value="ECO:0007669"/>
    <property type="project" value="UniProtKB-KW"/>
</dbReference>
<keyword evidence="3" id="KW-0677">Repeat</keyword>
<dbReference type="PANTHER" id="PTHR36766:SF70">
    <property type="entry name" value="DISEASE RESISTANCE PROTEIN RGA4"/>
    <property type="match status" value="1"/>
</dbReference>
<keyword evidence="12" id="KW-1185">Reference proteome</keyword>
<dbReference type="Gene3D" id="1.10.8.430">
    <property type="entry name" value="Helical domain of apoptotic protease-activating factors"/>
    <property type="match status" value="1"/>
</dbReference>
<dbReference type="InterPro" id="IPR058922">
    <property type="entry name" value="WHD_DRP"/>
</dbReference>